<dbReference type="InterPro" id="IPR025875">
    <property type="entry name" value="Leu-rich_rpt_4"/>
</dbReference>
<evidence type="ECO:0000256" key="3">
    <source>
        <dbReference type="SAM" id="MobiDB-lite"/>
    </source>
</evidence>
<dbReference type="Pfam" id="PF23598">
    <property type="entry name" value="LRR_14"/>
    <property type="match status" value="1"/>
</dbReference>
<proteinExistence type="predicted"/>
<dbReference type="Pfam" id="PF13855">
    <property type="entry name" value="LRR_8"/>
    <property type="match status" value="2"/>
</dbReference>
<gene>
    <name evidence="5" type="ORF">P5673_029393</name>
</gene>
<dbReference type="AlphaFoldDB" id="A0AAD9PVY2"/>
<dbReference type="FunFam" id="3.80.10.10:FF:000193">
    <property type="entry name" value="Leucine-rich repeat-containing protein 40"/>
    <property type="match status" value="1"/>
</dbReference>
<evidence type="ECO:0000259" key="4">
    <source>
        <dbReference type="Pfam" id="PF23598"/>
    </source>
</evidence>
<evidence type="ECO:0000256" key="2">
    <source>
        <dbReference type="ARBA" id="ARBA00022737"/>
    </source>
</evidence>
<dbReference type="SMART" id="SM00369">
    <property type="entry name" value="LRR_TYP"/>
    <property type="match status" value="14"/>
</dbReference>
<dbReference type="Pfam" id="PF00560">
    <property type="entry name" value="LRR_1"/>
    <property type="match status" value="1"/>
</dbReference>
<dbReference type="PANTHER" id="PTHR48051:SF1">
    <property type="entry name" value="RAS SUPPRESSOR PROTEIN 1"/>
    <property type="match status" value="1"/>
</dbReference>
<dbReference type="SUPFAM" id="SSF52058">
    <property type="entry name" value="L domain-like"/>
    <property type="match status" value="1"/>
</dbReference>
<comment type="caution">
    <text evidence="5">The sequence shown here is derived from an EMBL/GenBank/DDBJ whole genome shotgun (WGS) entry which is preliminary data.</text>
</comment>
<keyword evidence="2" id="KW-0677">Repeat</keyword>
<dbReference type="Proteomes" id="UP001249851">
    <property type="component" value="Unassembled WGS sequence"/>
</dbReference>
<protein>
    <submittedName>
        <fullName evidence="5">Leucine-rich repeat-containing protein 40</fullName>
    </submittedName>
</protein>
<keyword evidence="6" id="KW-1185">Reference proteome</keyword>
<accession>A0AAD9PVY2</accession>
<dbReference type="SMART" id="SM00365">
    <property type="entry name" value="LRR_SD22"/>
    <property type="match status" value="6"/>
</dbReference>
<reference evidence="5" key="2">
    <citation type="journal article" date="2023" name="Science">
        <title>Genomic signatures of disease resistance in endangered staghorn corals.</title>
        <authorList>
            <person name="Vollmer S.V."/>
            <person name="Selwyn J.D."/>
            <person name="Despard B.A."/>
            <person name="Roesel C.L."/>
        </authorList>
    </citation>
    <scope>NUCLEOTIDE SEQUENCE</scope>
    <source>
        <strain evidence="5">K2</strain>
    </source>
</reference>
<dbReference type="InterPro" id="IPR001611">
    <property type="entry name" value="Leu-rich_rpt"/>
</dbReference>
<feature type="domain" description="Disease resistance R13L4/SHOC-2-like LRR" evidence="4">
    <location>
        <begin position="77"/>
        <end position="182"/>
    </location>
</feature>
<organism evidence="5 6">
    <name type="scientific">Acropora cervicornis</name>
    <name type="common">Staghorn coral</name>
    <dbReference type="NCBI Taxonomy" id="6130"/>
    <lineage>
        <taxon>Eukaryota</taxon>
        <taxon>Metazoa</taxon>
        <taxon>Cnidaria</taxon>
        <taxon>Anthozoa</taxon>
        <taxon>Hexacorallia</taxon>
        <taxon>Scleractinia</taxon>
        <taxon>Astrocoeniina</taxon>
        <taxon>Acroporidae</taxon>
        <taxon>Acropora</taxon>
    </lineage>
</organism>
<evidence type="ECO:0000313" key="5">
    <source>
        <dbReference type="EMBL" id="KAK2550061.1"/>
    </source>
</evidence>
<dbReference type="Pfam" id="PF12799">
    <property type="entry name" value="LRR_4"/>
    <property type="match status" value="1"/>
</dbReference>
<dbReference type="PANTHER" id="PTHR48051">
    <property type="match status" value="1"/>
</dbReference>
<feature type="region of interest" description="Disordered" evidence="3">
    <location>
        <begin position="366"/>
        <end position="392"/>
    </location>
</feature>
<dbReference type="InterPro" id="IPR050216">
    <property type="entry name" value="LRR_domain-containing"/>
</dbReference>
<keyword evidence="1" id="KW-0433">Leucine-rich repeat</keyword>
<feature type="region of interest" description="Disordered" evidence="3">
    <location>
        <begin position="1"/>
        <end position="41"/>
    </location>
</feature>
<dbReference type="SUPFAM" id="SSF52047">
    <property type="entry name" value="RNI-like"/>
    <property type="match status" value="1"/>
</dbReference>
<evidence type="ECO:0000313" key="6">
    <source>
        <dbReference type="Proteomes" id="UP001249851"/>
    </source>
</evidence>
<dbReference type="InterPro" id="IPR003591">
    <property type="entry name" value="Leu-rich_rpt_typical-subtyp"/>
</dbReference>
<evidence type="ECO:0000256" key="1">
    <source>
        <dbReference type="ARBA" id="ARBA00022614"/>
    </source>
</evidence>
<dbReference type="Gene3D" id="3.80.10.10">
    <property type="entry name" value="Ribonuclease Inhibitor"/>
    <property type="match status" value="4"/>
</dbReference>
<dbReference type="PROSITE" id="PS51450">
    <property type="entry name" value="LRR"/>
    <property type="match status" value="5"/>
</dbReference>
<reference evidence="5" key="1">
    <citation type="journal article" date="2023" name="G3 (Bethesda)">
        <title>Whole genome assembly and annotation of the endangered Caribbean coral Acropora cervicornis.</title>
        <authorList>
            <person name="Selwyn J.D."/>
            <person name="Vollmer S.V."/>
        </authorList>
    </citation>
    <scope>NUCLEOTIDE SEQUENCE</scope>
    <source>
        <strain evidence="5">K2</strain>
    </source>
</reference>
<sequence length="606" mass="66434">MQRRARNSGGFGRQPGGDARPGEVSEAMLRQARKSGQLNLSNRGLTKVPQKVWRVNLDVPPEAQNVSLDSTDDDKWWEIVDLTKLILASNKLSEISSEIAQFPALLVLDIHDNVVSSLPDEVGQLVNLKRLNLSHNKLTSLPNSMGCLSNLSSLKADHNNLTSLGTDLGQLRQLDEMDLSYNSLSSLPASLGSCQSLRYLNLAQNYLEFLPSEIGSLNALKDLNLGNNKFRELPKELGKLHNLERLDCRHNNLSDVPLLMSCQALKEFYLGNNKISSLNGESFSCITSLSIFDFRDNKINSVPDEITVLKNLERLDLANNEISGLPYAMGTMESLKSLVLDGNPLRSLRRDVVMRGTQAVLKHLRSRIPQEEKGDSTDAPVASTPVSSPLPTASSGLDLHTIASTKALNLSNKKLSSIPDEVWDAATTGGVSTLNISKNVLTEVPARLLSLERCLTDLNMSMNRLGSLPAEFSCLIKLSALDLSINQLTDLPDSLSSLKGLREINISNNRFKTLPTVLYSLKSLEIILASGNQIQLIEVDKLLLMSVLSTLDLQNNDLAQVPPQLGNATQLRSLQLEGNPFRNPRAAILAKGTQALLAYLRDRIPS</sequence>
<dbReference type="FunFam" id="3.80.10.10:FF:000116">
    <property type="entry name" value="Leucine-rich repeat-containing protein 40"/>
    <property type="match status" value="1"/>
</dbReference>
<dbReference type="EMBL" id="JARQWQ010000116">
    <property type="protein sequence ID" value="KAK2550061.1"/>
    <property type="molecule type" value="Genomic_DNA"/>
</dbReference>
<dbReference type="PRINTS" id="PR00019">
    <property type="entry name" value="LEURICHRPT"/>
</dbReference>
<dbReference type="GO" id="GO:0005737">
    <property type="term" value="C:cytoplasm"/>
    <property type="evidence" value="ECO:0007669"/>
    <property type="project" value="TreeGrafter"/>
</dbReference>
<dbReference type="SMART" id="SM00364">
    <property type="entry name" value="LRR_BAC"/>
    <property type="match status" value="9"/>
</dbReference>
<dbReference type="InterPro" id="IPR032675">
    <property type="entry name" value="LRR_dom_sf"/>
</dbReference>
<name>A0AAD9PVY2_ACRCE</name>
<dbReference type="InterPro" id="IPR055414">
    <property type="entry name" value="LRR_R13L4/SHOC2-like"/>
</dbReference>